<dbReference type="GO" id="GO:0016787">
    <property type="term" value="F:hydrolase activity"/>
    <property type="evidence" value="ECO:0007669"/>
    <property type="project" value="UniProtKB-KW"/>
</dbReference>
<feature type="binding site" evidence="8">
    <location>
        <position position="98"/>
    </location>
    <ligand>
        <name>Mg(2+)</name>
        <dbReference type="ChEBI" id="CHEBI:18420"/>
    </ligand>
</feature>
<dbReference type="HAMAP" id="MF_00265">
    <property type="entry name" value="VapC_Nob1"/>
    <property type="match status" value="1"/>
</dbReference>
<dbReference type="SUPFAM" id="SSF88723">
    <property type="entry name" value="PIN domain-like"/>
    <property type="match status" value="1"/>
</dbReference>
<evidence type="ECO:0000256" key="6">
    <source>
        <dbReference type="ARBA" id="ARBA00022842"/>
    </source>
</evidence>
<comment type="function">
    <text evidence="8">Toxic component of a toxin-antitoxin (TA) system. An RNase.</text>
</comment>
<evidence type="ECO:0000313" key="11">
    <source>
        <dbReference type="Proteomes" id="UP000245469"/>
    </source>
</evidence>
<proteinExistence type="inferred from homology"/>
<comment type="similarity">
    <text evidence="7 8">Belongs to the PINc/VapC protein family.</text>
</comment>
<accession>A0A315ZSK5</accession>
<dbReference type="PANTHER" id="PTHR33653">
    <property type="entry name" value="RIBONUCLEASE VAPC2"/>
    <property type="match status" value="1"/>
</dbReference>
<dbReference type="Gene3D" id="3.40.50.1010">
    <property type="entry name" value="5'-nuclease"/>
    <property type="match status" value="1"/>
</dbReference>
<evidence type="ECO:0000313" key="10">
    <source>
        <dbReference type="EMBL" id="PWJ48279.1"/>
    </source>
</evidence>
<dbReference type="PANTHER" id="PTHR33653:SF1">
    <property type="entry name" value="RIBONUCLEASE VAPC2"/>
    <property type="match status" value="1"/>
</dbReference>
<name>A0A315ZSK5_9ACTN</name>
<evidence type="ECO:0000256" key="4">
    <source>
        <dbReference type="ARBA" id="ARBA00022723"/>
    </source>
</evidence>
<dbReference type="OrthoDB" id="5185254at2"/>
<keyword evidence="4 8" id="KW-0479">Metal-binding</keyword>
<dbReference type="AlphaFoldDB" id="A0A315ZSK5"/>
<keyword evidence="3 8" id="KW-0540">Nuclease</keyword>
<dbReference type="GO" id="GO:0004540">
    <property type="term" value="F:RNA nuclease activity"/>
    <property type="evidence" value="ECO:0007669"/>
    <property type="project" value="InterPro"/>
</dbReference>
<gene>
    <name evidence="8" type="primary">vapC</name>
    <name evidence="10" type="ORF">BXY45_1313</name>
</gene>
<evidence type="ECO:0000256" key="2">
    <source>
        <dbReference type="ARBA" id="ARBA00022649"/>
    </source>
</evidence>
<comment type="caution">
    <text evidence="10">The sequence shown here is derived from an EMBL/GenBank/DDBJ whole genome shotgun (WGS) entry which is preliminary data.</text>
</comment>
<keyword evidence="5 8" id="KW-0378">Hydrolase</keyword>
<feature type="domain" description="PIN" evidence="9">
    <location>
        <begin position="6"/>
        <end position="123"/>
    </location>
</feature>
<evidence type="ECO:0000259" key="9">
    <source>
        <dbReference type="Pfam" id="PF01850"/>
    </source>
</evidence>
<organism evidence="10 11">
    <name type="scientific">Quadrisphaera granulorum</name>
    <dbReference type="NCBI Taxonomy" id="317664"/>
    <lineage>
        <taxon>Bacteria</taxon>
        <taxon>Bacillati</taxon>
        <taxon>Actinomycetota</taxon>
        <taxon>Actinomycetes</taxon>
        <taxon>Kineosporiales</taxon>
        <taxon>Kineosporiaceae</taxon>
        <taxon>Quadrisphaera</taxon>
    </lineage>
</organism>
<keyword evidence="8" id="KW-0800">Toxin</keyword>
<dbReference type="InterPro" id="IPR002716">
    <property type="entry name" value="PIN_dom"/>
</dbReference>
<dbReference type="Pfam" id="PF01850">
    <property type="entry name" value="PIN"/>
    <property type="match status" value="1"/>
</dbReference>
<comment type="cofactor">
    <cofactor evidence="1 8">
        <name>Mg(2+)</name>
        <dbReference type="ChEBI" id="CHEBI:18420"/>
    </cofactor>
</comment>
<dbReference type="Proteomes" id="UP000245469">
    <property type="component" value="Unassembled WGS sequence"/>
</dbReference>
<evidence type="ECO:0000256" key="8">
    <source>
        <dbReference type="HAMAP-Rule" id="MF_00265"/>
    </source>
</evidence>
<dbReference type="InterPro" id="IPR050556">
    <property type="entry name" value="Type_II_TA_system_RNase"/>
</dbReference>
<dbReference type="InterPro" id="IPR022907">
    <property type="entry name" value="VapC_family"/>
</dbReference>
<sequence length="140" mass="15779">MALTEYMLDTSANSRLHLDAVAQRVQPLLERALIHTCAVLNLEALFSSQNADEYDRIWTIRNSIFLYQDTDERHLSRAQEVQQRLARESQHRGASLPDLIIAAVAEARGLTVLHYDRDYEHIAAVTGQATEWVAPPGSLP</sequence>
<evidence type="ECO:0000256" key="7">
    <source>
        <dbReference type="ARBA" id="ARBA00038093"/>
    </source>
</evidence>
<dbReference type="CDD" id="cd18755">
    <property type="entry name" value="PIN_MtVapC3_VapC21-like"/>
    <property type="match status" value="1"/>
</dbReference>
<keyword evidence="11" id="KW-1185">Reference proteome</keyword>
<dbReference type="RefSeq" id="WP_109776071.1">
    <property type="nucleotide sequence ID" value="NZ_QGDQ01000031.1"/>
</dbReference>
<dbReference type="InterPro" id="IPR029060">
    <property type="entry name" value="PIN-like_dom_sf"/>
</dbReference>
<evidence type="ECO:0000256" key="3">
    <source>
        <dbReference type="ARBA" id="ARBA00022722"/>
    </source>
</evidence>
<dbReference type="EMBL" id="QGDQ01000031">
    <property type="protein sequence ID" value="PWJ48279.1"/>
    <property type="molecule type" value="Genomic_DNA"/>
</dbReference>
<keyword evidence="2 8" id="KW-1277">Toxin-antitoxin system</keyword>
<keyword evidence="6 8" id="KW-0460">Magnesium</keyword>
<dbReference type="EC" id="3.1.-.-" evidence="8"/>
<evidence type="ECO:0000256" key="1">
    <source>
        <dbReference type="ARBA" id="ARBA00001946"/>
    </source>
</evidence>
<dbReference type="GO" id="GO:0090729">
    <property type="term" value="F:toxin activity"/>
    <property type="evidence" value="ECO:0007669"/>
    <property type="project" value="UniProtKB-KW"/>
</dbReference>
<feature type="binding site" evidence="8">
    <location>
        <position position="9"/>
    </location>
    <ligand>
        <name>Mg(2+)</name>
        <dbReference type="ChEBI" id="CHEBI:18420"/>
    </ligand>
</feature>
<evidence type="ECO:0000256" key="5">
    <source>
        <dbReference type="ARBA" id="ARBA00022801"/>
    </source>
</evidence>
<reference evidence="10 11" key="1">
    <citation type="submission" date="2018-03" db="EMBL/GenBank/DDBJ databases">
        <title>Genomic Encyclopedia of Archaeal and Bacterial Type Strains, Phase II (KMG-II): from individual species to whole genera.</title>
        <authorList>
            <person name="Goeker M."/>
        </authorList>
    </citation>
    <scope>NUCLEOTIDE SEQUENCE [LARGE SCALE GENOMIC DNA]</scope>
    <source>
        <strain evidence="10 11">DSM 44889</strain>
    </source>
</reference>
<dbReference type="GO" id="GO:0000287">
    <property type="term" value="F:magnesium ion binding"/>
    <property type="evidence" value="ECO:0007669"/>
    <property type="project" value="UniProtKB-UniRule"/>
</dbReference>
<protein>
    <recommendedName>
        <fullName evidence="8">Ribonuclease VapC</fullName>
        <shortName evidence="8">RNase VapC</shortName>
        <ecNumber evidence="8">3.1.-.-</ecNumber>
    </recommendedName>
    <alternativeName>
        <fullName evidence="8">Toxin VapC</fullName>
    </alternativeName>
</protein>